<reference evidence="1" key="2">
    <citation type="submission" date="2015-07" db="EMBL/GenBank/DDBJ databases">
        <authorList>
            <person name="Noorani M."/>
        </authorList>
    </citation>
    <scope>NUCLEOTIDE SEQUENCE</scope>
    <source>
        <strain evidence="1">CO275</strain>
        <plasmid evidence="1">unnamed</plasmid>
    </source>
</reference>
<sequence>MRILVSVCIIVLALLGCYLSDKREQAVQTFFENSKSSDMGSDEIVTEGIFSNLKLYASEHRLLVDIKKTLYALQGLKSCEFPPLLDYNEEYFNKFFLDLGSERSKELIKLFGRVKNEQNNRFKNEVYLLYSCMRDLYSPNVRYFNYTKQMYTNDSASRPTIDECYFALKTVIEKHTLMNNILDEVKECTLR</sequence>
<organism evidence="1">
    <name type="scientific">Borrelia bissettiae</name>
    <name type="common">Borreliella bissettiae</name>
    <dbReference type="NCBI Taxonomy" id="64897"/>
    <lineage>
        <taxon>Bacteria</taxon>
        <taxon>Pseudomonadati</taxon>
        <taxon>Spirochaetota</taxon>
        <taxon>Spirochaetia</taxon>
        <taxon>Spirochaetales</taxon>
        <taxon>Borreliaceae</taxon>
        <taxon>Borreliella</taxon>
    </lineage>
</organism>
<dbReference type="NCBIfam" id="NF033726">
    <property type="entry name" value="borfam52"/>
    <property type="match status" value="1"/>
</dbReference>
<dbReference type="PROSITE" id="PS51257">
    <property type="entry name" value="PROKAR_LIPOPROTEIN"/>
    <property type="match status" value="1"/>
</dbReference>
<name>A0A1L8ZA15_BORBI</name>
<dbReference type="RefSeq" id="WP_071983826.1">
    <property type="nucleotide sequence ID" value="NZ_CP124111.1"/>
</dbReference>
<keyword evidence="1" id="KW-0614">Plasmid</keyword>
<proteinExistence type="predicted"/>
<dbReference type="EMBL" id="JNBW01000451">
    <property type="protein sequence ID" value="OJH14585.1"/>
    <property type="molecule type" value="Genomic_DNA"/>
</dbReference>
<comment type="caution">
    <text evidence="1">The sequence shown here is derived from an EMBL/GenBank/DDBJ whole genome shotgun (WGS) entry which is preliminary data.</text>
</comment>
<dbReference type="AlphaFoldDB" id="A0A1L8ZA15"/>
<evidence type="ECO:0000313" key="1">
    <source>
        <dbReference type="EMBL" id="OJH14585.1"/>
    </source>
</evidence>
<protein>
    <submittedName>
        <fullName evidence="1">Membrane protein</fullName>
    </submittedName>
</protein>
<gene>
    <name evidence="1" type="ORF">ER70_07880</name>
</gene>
<accession>A0A1L8ZA15</accession>
<reference evidence="1" key="1">
    <citation type="journal article" date="2015" name="Microbiology">
        <title>Similarities in murine infection and immune response to Borrelia bissettii and Borrelia burgdorferi sensu stricto.</title>
        <authorList>
            <person name="Leydet B.F.Jr."/>
            <person name="Liang F.T."/>
        </authorList>
    </citation>
    <scope>NUCLEOTIDE SEQUENCE [LARGE SCALE GENOMIC DNA]</scope>
    <source>
        <strain evidence="1">CO275</strain>
        <plasmid evidence="1">unnamed</plasmid>
    </source>
</reference>
<geneLocation type="plasmid" evidence="1">
    <name>unnamed</name>
</geneLocation>